<dbReference type="InterPro" id="IPR036291">
    <property type="entry name" value="NAD(P)-bd_dom_sf"/>
</dbReference>
<dbReference type="SUPFAM" id="SSF51735">
    <property type="entry name" value="NAD(P)-binding Rossmann-fold domains"/>
    <property type="match status" value="1"/>
</dbReference>
<dbReference type="EMBL" id="OU015566">
    <property type="protein sequence ID" value="CAG5103922.1"/>
    <property type="molecule type" value="Genomic_DNA"/>
</dbReference>
<dbReference type="PANTHER" id="PTHR43975">
    <property type="entry name" value="ZGC:101858"/>
    <property type="match status" value="1"/>
</dbReference>
<evidence type="ECO:0000313" key="2">
    <source>
        <dbReference type="EMBL" id="CAG5103922.1"/>
    </source>
</evidence>
<dbReference type="PRINTS" id="PR00080">
    <property type="entry name" value="SDRFAMILY"/>
</dbReference>
<sequence length="276" mass="29940">MSRFVNKVALVTGAASGVGRAISRKLANEGCAVALVDLNTDSLAEEFEYLKKKNMQVSAHDIDLSDVSQFEQLMENVIKEHGQLNALFNNAGVIGAGKIGELDPDTFDQLTAIHLKAPIFLTQAAMPFLSKTQGAVVNTSSASGTTTFPLLLTMYGTLKGGLAHFTKYTAAHGFRHSGVRANAIAPGVIRTGMTENIYFDEEVGNLEMQQCVRNAAPVGGGIIDSLILSVSASFLPESRFQQRDLTENYKNYMSSPYDDDTGSMSNFLLRKRSFRL</sequence>
<dbReference type="InterPro" id="IPR002347">
    <property type="entry name" value="SDR_fam"/>
</dbReference>
<dbReference type="Gene3D" id="3.40.50.720">
    <property type="entry name" value="NAD(P)-binding Rossmann-like Domain"/>
    <property type="match status" value="1"/>
</dbReference>
<protein>
    <submittedName>
        <fullName evidence="2">Oidioi.mRNA.OKI2018_I69.chr1.g1002.t1.cds</fullName>
    </submittedName>
</protein>
<evidence type="ECO:0000313" key="3">
    <source>
        <dbReference type="Proteomes" id="UP001158576"/>
    </source>
</evidence>
<proteinExistence type="inferred from homology"/>
<accession>A0ABN7SQ82</accession>
<reference evidence="2 3" key="1">
    <citation type="submission" date="2021-04" db="EMBL/GenBank/DDBJ databases">
        <authorList>
            <person name="Bliznina A."/>
        </authorList>
    </citation>
    <scope>NUCLEOTIDE SEQUENCE [LARGE SCALE GENOMIC DNA]</scope>
</reference>
<comment type="similarity">
    <text evidence="1">Belongs to the short-chain dehydrogenases/reductases (SDR) family.</text>
</comment>
<dbReference type="PRINTS" id="PR00081">
    <property type="entry name" value="GDHRDH"/>
</dbReference>
<dbReference type="Proteomes" id="UP001158576">
    <property type="component" value="Chromosome 1"/>
</dbReference>
<evidence type="ECO:0000256" key="1">
    <source>
        <dbReference type="RuleBase" id="RU000363"/>
    </source>
</evidence>
<dbReference type="PANTHER" id="PTHR43975:SF2">
    <property type="entry name" value="EG:BACR7A4.14 PROTEIN-RELATED"/>
    <property type="match status" value="1"/>
</dbReference>
<organism evidence="2 3">
    <name type="scientific">Oikopleura dioica</name>
    <name type="common">Tunicate</name>
    <dbReference type="NCBI Taxonomy" id="34765"/>
    <lineage>
        <taxon>Eukaryota</taxon>
        <taxon>Metazoa</taxon>
        <taxon>Chordata</taxon>
        <taxon>Tunicata</taxon>
        <taxon>Appendicularia</taxon>
        <taxon>Copelata</taxon>
        <taxon>Oikopleuridae</taxon>
        <taxon>Oikopleura</taxon>
    </lineage>
</organism>
<keyword evidence="3" id="KW-1185">Reference proteome</keyword>
<dbReference type="Pfam" id="PF00106">
    <property type="entry name" value="adh_short"/>
    <property type="match status" value="1"/>
</dbReference>
<name>A0ABN7SQ82_OIKDI</name>
<dbReference type="CDD" id="cd05233">
    <property type="entry name" value="SDR_c"/>
    <property type="match status" value="1"/>
</dbReference>
<gene>
    <name evidence="2" type="ORF">OKIOD_LOCUS9767</name>
</gene>